<feature type="transmembrane region" description="Helical" evidence="2">
    <location>
        <begin position="131"/>
        <end position="153"/>
    </location>
</feature>
<accession>A0ABD3NGH3</accession>
<feature type="compositionally biased region" description="Basic and acidic residues" evidence="1">
    <location>
        <begin position="1"/>
        <end position="14"/>
    </location>
</feature>
<dbReference type="Proteomes" id="UP001530315">
    <property type="component" value="Unassembled WGS sequence"/>
</dbReference>
<reference evidence="3 4" key="1">
    <citation type="submission" date="2024-10" db="EMBL/GenBank/DDBJ databases">
        <title>Updated reference genomes for cyclostephanoid diatoms.</title>
        <authorList>
            <person name="Roberts W.R."/>
            <person name="Alverson A.J."/>
        </authorList>
    </citation>
    <scope>NUCLEOTIDE SEQUENCE [LARGE SCALE GENOMIC DNA]</scope>
    <source>
        <strain evidence="3 4">AJA276-08</strain>
    </source>
</reference>
<evidence type="ECO:0000313" key="4">
    <source>
        <dbReference type="Proteomes" id="UP001530315"/>
    </source>
</evidence>
<keyword evidence="2" id="KW-0472">Membrane</keyword>
<name>A0ABD3NGH3_9STRA</name>
<protein>
    <submittedName>
        <fullName evidence="3">Uncharacterized protein</fullName>
    </submittedName>
</protein>
<proteinExistence type="predicted"/>
<keyword evidence="4" id="KW-1185">Reference proteome</keyword>
<feature type="compositionally biased region" description="Low complexity" evidence="1">
    <location>
        <begin position="61"/>
        <end position="76"/>
    </location>
</feature>
<gene>
    <name evidence="3" type="ORF">ACHAW5_001514</name>
</gene>
<dbReference type="AlphaFoldDB" id="A0ABD3NGH3"/>
<feature type="region of interest" description="Disordered" evidence="1">
    <location>
        <begin position="1"/>
        <end position="122"/>
    </location>
</feature>
<feature type="compositionally biased region" description="Gly residues" evidence="1">
    <location>
        <begin position="77"/>
        <end position="103"/>
    </location>
</feature>
<evidence type="ECO:0000256" key="2">
    <source>
        <dbReference type="SAM" id="Phobius"/>
    </source>
</evidence>
<keyword evidence="2" id="KW-1133">Transmembrane helix</keyword>
<keyword evidence="2" id="KW-0812">Transmembrane</keyword>
<evidence type="ECO:0000313" key="3">
    <source>
        <dbReference type="EMBL" id="KAL3775111.1"/>
    </source>
</evidence>
<evidence type="ECO:0000256" key="1">
    <source>
        <dbReference type="SAM" id="MobiDB-lite"/>
    </source>
</evidence>
<organism evidence="3 4">
    <name type="scientific">Stephanodiscus triporus</name>
    <dbReference type="NCBI Taxonomy" id="2934178"/>
    <lineage>
        <taxon>Eukaryota</taxon>
        <taxon>Sar</taxon>
        <taxon>Stramenopiles</taxon>
        <taxon>Ochrophyta</taxon>
        <taxon>Bacillariophyta</taxon>
        <taxon>Coscinodiscophyceae</taxon>
        <taxon>Thalassiosirophycidae</taxon>
        <taxon>Stephanodiscales</taxon>
        <taxon>Stephanodiscaceae</taxon>
        <taxon>Stephanodiscus</taxon>
    </lineage>
</organism>
<dbReference type="EMBL" id="JALLAZ020001431">
    <property type="protein sequence ID" value="KAL3775111.1"/>
    <property type="molecule type" value="Genomic_DNA"/>
</dbReference>
<sequence>MRIRSRRIDERGLVYRDAPTSAPSPKPPPASDFKMKEAEQMAAPGGVADGGGSTGLASEETSLTSGPSSSIGTSSGISGGGGGGGGSTGSSYGDGSGSAGGGAVDNSMPLTPGAYASSSSSSSPPQSDFKLLLKLVSAALGVGFIVAVAAALASGNGCLSFISSEERNGHQLKGSVKQRMLIFSRMVEDGAGAKSGGPRPAHELDDAAASLGRNSTKSKRSIGSRIMSALTLKRAVSHRANSDVRGRSRSLDSVIDEDAYIRVGDGRERVDVKRMKDADNIIDADAYARAEDKNVGMTMDLFSPGTVQRSILL</sequence>
<comment type="caution">
    <text evidence="3">The sequence shown here is derived from an EMBL/GenBank/DDBJ whole genome shotgun (WGS) entry which is preliminary data.</text>
</comment>